<reference evidence="2 3" key="1">
    <citation type="journal article" date="2012" name="J. Bacteriol.">
        <title>Whole-Genome Sequence of Nocardiopsis alba Strain ATCC BAA-2165, Associated with Honeybees.</title>
        <authorList>
            <person name="Qiao J."/>
            <person name="Chen L."/>
            <person name="Li Y."/>
            <person name="Wang J."/>
            <person name="Zhang W."/>
            <person name="Chen S."/>
        </authorList>
    </citation>
    <scope>NUCLEOTIDE SEQUENCE [LARGE SCALE GENOMIC DNA]</scope>
    <source>
        <strain evidence="3">ATCC BAA-2165 / BE74</strain>
    </source>
</reference>
<dbReference type="AlphaFoldDB" id="J7L7U1"/>
<sequence length="46" mass="5005">MRLQHGAHRPVRNDHALGQCFTECPSISHIGNSSSLVRRGPTPSVP</sequence>
<proteinExistence type="predicted"/>
<protein>
    <submittedName>
        <fullName evidence="2">Uncharacterized protein</fullName>
    </submittedName>
</protein>
<evidence type="ECO:0000256" key="1">
    <source>
        <dbReference type="SAM" id="MobiDB-lite"/>
    </source>
</evidence>
<dbReference type="EMBL" id="CP003788">
    <property type="protein sequence ID" value="AFR08756.1"/>
    <property type="molecule type" value="Genomic_DNA"/>
</dbReference>
<evidence type="ECO:0000313" key="3">
    <source>
        <dbReference type="Proteomes" id="UP000003779"/>
    </source>
</evidence>
<dbReference type="HOGENOM" id="CLU_3186419_0_0_11"/>
<dbReference type="KEGG" id="nal:B005_4141"/>
<feature type="region of interest" description="Disordered" evidence="1">
    <location>
        <begin position="26"/>
        <end position="46"/>
    </location>
</feature>
<organism evidence="2 3">
    <name type="scientific">Nocardiopsis alba (strain ATCC BAA-2165 / BE74)</name>
    <dbReference type="NCBI Taxonomy" id="1205910"/>
    <lineage>
        <taxon>Bacteria</taxon>
        <taxon>Bacillati</taxon>
        <taxon>Actinomycetota</taxon>
        <taxon>Actinomycetes</taxon>
        <taxon>Streptosporangiales</taxon>
        <taxon>Nocardiopsidaceae</taxon>
        <taxon>Nocardiopsis</taxon>
    </lineage>
</organism>
<dbReference type="STRING" id="1205910.B005_4141"/>
<reference evidence="3" key="2">
    <citation type="submission" date="2012-08" db="EMBL/GenBank/DDBJ databases">
        <title>Whole-genome sequence of Nocardiopsis alba strain ATCC BAA-2165 associated with honeybees.</title>
        <authorList>
            <person name="Qiao J."/>
            <person name="Chen L."/>
            <person name="Li Y."/>
            <person name="Wang J."/>
            <person name="Zhang W."/>
            <person name="Chen S."/>
        </authorList>
    </citation>
    <scope>NUCLEOTIDE SEQUENCE [LARGE SCALE GENOMIC DNA]</scope>
    <source>
        <strain evidence="3">ATCC BAA-2165 / BE74</strain>
    </source>
</reference>
<dbReference type="Proteomes" id="UP000003779">
    <property type="component" value="Chromosome"/>
</dbReference>
<evidence type="ECO:0000313" key="2">
    <source>
        <dbReference type="EMBL" id="AFR08756.1"/>
    </source>
</evidence>
<accession>J7L7U1</accession>
<gene>
    <name evidence="2" type="ordered locus">B005_4141</name>
</gene>
<dbReference type="PATRIC" id="fig|1205910.3.peg.3923"/>
<name>J7L7U1_NOCAA</name>